<proteinExistence type="predicted"/>
<dbReference type="InterPro" id="IPR001810">
    <property type="entry name" value="F-box_dom"/>
</dbReference>
<dbReference type="Pfam" id="PF00646">
    <property type="entry name" value="F-box"/>
    <property type="match status" value="1"/>
</dbReference>
<accession>A0ABQ6M4Y2</accession>
<protein>
    <recommendedName>
        <fullName evidence="2">F-box domain-containing protein</fullName>
    </recommendedName>
</protein>
<keyword evidence="4" id="KW-1185">Reference proteome</keyword>
<evidence type="ECO:0000259" key="2">
    <source>
        <dbReference type="Pfam" id="PF00646"/>
    </source>
</evidence>
<dbReference type="EMBL" id="BRYB01002442">
    <property type="protein sequence ID" value="GMI19519.1"/>
    <property type="molecule type" value="Genomic_DNA"/>
</dbReference>
<comment type="caution">
    <text evidence="3">The sequence shown here is derived from an EMBL/GenBank/DDBJ whole genome shotgun (WGS) entry which is preliminary data.</text>
</comment>
<feature type="region of interest" description="Disordered" evidence="1">
    <location>
        <begin position="24"/>
        <end position="47"/>
    </location>
</feature>
<evidence type="ECO:0000256" key="1">
    <source>
        <dbReference type="SAM" id="MobiDB-lite"/>
    </source>
</evidence>
<organism evidence="3 4">
    <name type="scientific">Tetraparma gracilis</name>
    <dbReference type="NCBI Taxonomy" id="2962635"/>
    <lineage>
        <taxon>Eukaryota</taxon>
        <taxon>Sar</taxon>
        <taxon>Stramenopiles</taxon>
        <taxon>Ochrophyta</taxon>
        <taxon>Bolidophyceae</taxon>
        <taxon>Parmales</taxon>
        <taxon>Triparmaceae</taxon>
        <taxon>Tetraparma</taxon>
    </lineage>
</organism>
<name>A0ABQ6M4Y2_9STRA</name>
<feature type="domain" description="F-box" evidence="2">
    <location>
        <begin position="64"/>
        <end position="99"/>
    </location>
</feature>
<gene>
    <name evidence="3" type="ORF">TeGR_g5255</name>
</gene>
<sequence length="311" mass="33593">MPLLSLPDGEEAARKALNDFVAELKRQQEKEQPDGGGEEQEDDAVKVESAVRVEPEVKAEPMPLLSLPDDCLGEIAGWLPARDAALSFRTCCKVLRDAVWEGLVDEAVARELPFAAGLGRGAARRAFGELGRVGSAGYKPAGGRRLRTLDEFRFLVAASEFCDPDAAQEPAVQLEYVEYEPSLGGNGSIQLPVREPVIWPDDDGISPLDNIGCSLPFNVVVVDTKTGKMEKLVAAPLCVDYFDSDGEIGFQYEFEQMPGCTSNSQVRTICSIVCLSDCACQSISIEFEVNGDEPAAASDEQLMHAIAGMFL</sequence>
<evidence type="ECO:0000313" key="4">
    <source>
        <dbReference type="Proteomes" id="UP001165060"/>
    </source>
</evidence>
<evidence type="ECO:0000313" key="3">
    <source>
        <dbReference type="EMBL" id="GMI19519.1"/>
    </source>
</evidence>
<dbReference type="SUPFAM" id="SSF81383">
    <property type="entry name" value="F-box domain"/>
    <property type="match status" value="1"/>
</dbReference>
<feature type="compositionally biased region" description="Basic and acidic residues" evidence="1">
    <location>
        <begin position="24"/>
        <end position="33"/>
    </location>
</feature>
<reference evidence="3 4" key="1">
    <citation type="journal article" date="2023" name="Commun. Biol.">
        <title>Genome analysis of Parmales, the sister group of diatoms, reveals the evolutionary specialization of diatoms from phago-mixotrophs to photoautotrophs.</title>
        <authorList>
            <person name="Ban H."/>
            <person name="Sato S."/>
            <person name="Yoshikawa S."/>
            <person name="Yamada K."/>
            <person name="Nakamura Y."/>
            <person name="Ichinomiya M."/>
            <person name="Sato N."/>
            <person name="Blanc-Mathieu R."/>
            <person name="Endo H."/>
            <person name="Kuwata A."/>
            <person name="Ogata H."/>
        </authorList>
    </citation>
    <scope>NUCLEOTIDE SEQUENCE [LARGE SCALE GENOMIC DNA]</scope>
</reference>
<dbReference type="Proteomes" id="UP001165060">
    <property type="component" value="Unassembled WGS sequence"/>
</dbReference>
<dbReference type="InterPro" id="IPR036047">
    <property type="entry name" value="F-box-like_dom_sf"/>
</dbReference>